<keyword evidence="2" id="KW-0238">DNA-binding</keyword>
<dbReference type="PANTHER" id="PTHR44846">
    <property type="entry name" value="MANNOSYL-D-GLYCERATE TRANSPORT/METABOLISM SYSTEM REPRESSOR MNGR-RELATED"/>
    <property type="match status" value="1"/>
</dbReference>
<evidence type="ECO:0000256" key="3">
    <source>
        <dbReference type="ARBA" id="ARBA00023163"/>
    </source>
</evidence>
<dbReference type="STRING" id="1423719.FC66_GL000907"/>
<comment type="caution">
    <text evidence="6">The sequence shown here is derived from an EMBL/GenBank/DDBJ whole genome shotgun (WGS) entry which is preliminary data.</text>
</comment>
<sequence>MLKWLYHLEVIIMTNQNKYLGIYQDLVTKITHNIYETGSYLPSETQLSELYGSSRETIRKALQNLLTNGYIQKIRGKGSLVLDVKRFVFPVSGITSYKELDESLQMESETRVLQLVDMTIPTGSFAPESVVGDQATFIERLRLVKNEPSVIDRDYILSNIVPTVPMAVAQDSIYDYFENKLGLEISYAVKKITVEPADPTVQKLLDIPETESVVVVRSETYLQDSRLFQITEAIHRADRFSFVEFARRIKK</sequence>
<evidence type="ECO:0000256" key="4">
    <source>
        <dbReference type="NCBIfam" id="TIGR02404"/>
    </source>
</evidence>
<gene>
    <name evidence="6" type="ORF">FC66_GL000907</name>
</gene>
<dbReference type="InterPro" id="IPR000524">
    <property type="entry name" value="Tscrpt_reg_HTH_GntR"/>
</dbReference>
<protein>
    <recommendedName>
        <fullName evidence="4">Trehalose operon repressor</fullName>
    </recommendedName>
</protein>
<reference evidence="6 7" key="1">
    <citation type="journal article" date="2015" name="Genome Announc.">
        <title>Expanding the biotechnology potential of lactobacilli through comparative genomics of 213 strains and associated genera.</title>
        <authorList>
            <person name="Sun Z."/>
            <person name="Harris H.M."/>
            <person name="McCann A."/>
            <person name="Guo C."/>
            <person name="Argimon S."/>
            <person name="Zhang W."/>
            <person name="Yang X."/>
            <person name="Jeffery I.B."/>
            <person name="Cooney J.C."/>
            <person name="Kagawa T.F."/>
            <person name="Liu W."/>
            <person name="Song Y."/>
            <person name="Salvetti E."/>
            <person name="Wrobel A."/>
            <person name="Rasinkangas P."/>
            <person name="Parkhill J."/>
            <person name="Rea M.C."/>
            <person name="O'Sullivan O."/>
            <person name="Ritari J."/>
            <person name="Douillard F.P."/>
            <person name="Paul Ross R."/>
            <person name="Yang R."/>
            <person name="Briner A.E."/>
            <person name="Felis G.E."/>
            <person name="de Vos W.M."/>
            <person name="Barrangou R."/>
            <person name="Klaenhammer T.R."/>
            <person name="Caufield P.W."/>
            <person name="Cui Y."/>
            <person name="Zhang H."/>
            <person name="O'Toole P.W."/>
        </authorList>
    </citation>
    <scope>NUCLEOTIDE SEQUENCE [LARGE SCALE GENOMIC DNA]</scope>
    <source>
        <strain evidence="6 7">DSM 15638</strain>
    </source>
</reference>
<evidence type="ECO:0000313" key="7">
    <source>
        <dbReference type="Proteomes" id="UP000051450"/>
    </source>
</evidence>
<dbReference type="InterPro" id="IPR011663">
    <property type="entry name" value="UTRA"/>
</dbReference>
<keyword evidence="3" id="KW-0804">Transcription</keyword>
<dbReference type="Gene3D" id="1.10.10.10">
    <property type="entry name" value="Winged helix-like DNA-binding domain superfamily/Winged helix DNA-binding domain"/>
    <property type="match status" value="1"/>
</dbReference>
<dbReference type="GO" id="GO:0003700">
    <property type="term" value="F:DNA-binding transcription factor activity"/>
    <property type="evidence" value="ECO:0007669"/>
    <property type="project" value="UniProtKB-UniRule"/>
</dbReference>
<dbReference type="SUPFAM" id="SSF64288">
    <property type="entry name" value="Chorismate lyase-like"/>
    <property type="match status" value="1"/>
</dbReference>
<keyword evidence="7" id="KW-1185">Reference proteome</keyword>
<dbReference type="InterPro" id="IPR028978">
    <property type="entry name" value="Chorismate_lyase_/UTRA_dom_sf"/>
</dbReference>
<dbReference type="EMBL" id="AZDI01000003">
    <property type="protein sequence ID" value="KRK45947.1"/>
    <property type="molecule type" value="Genomic_DNA"/>
</dbReference>
<evidence type="ECO:0000259" key="5">
    <source>
        <dbReference type="PROSITE" id="PS50949"/>
    </source>
</evidence>
<dbReference type="SMART" id="SM00345">
    <property type="entry name" value="HTH_GNTR"/>
    <property type="match status" value="1"/>
</dbReference>
<dbReference type="Pfam" id="PF07702">
    <property type="entry name" value="UTRA"/>
    <property type="match status" value="1"/>
</dbReference>
<dbReference type="SUPFAM" id="SSF46785">
    <property type="entry name" value="Winged helix' DNA-binding domain"/>
    <property type="match status" value="1"/>
</dbReference>
<dbReference type="CDD" id="cd07377">
    <property type="entry name" value="WHTH_GntR"/>
    <property type="match status" value="1"/>
</dbReference>
<dbReference type="SMART" id="SM00866">
    <property type="entry name" value="UTRA"/>
    <property type="match status" value="1"/>
</dbReference>
<evidence type="ECO:0000256" key="1">
    <source>
        <dbReference type="ARBA" id="ARBA00023015"/>
    </source>
</evidence>
<proteinExistence type="predicted"/>
<dbReference type="GO" id="GO:0003677">
    <property type="term" value="F:DNA binding"/>
    <property type="evidence" value="ECO:0007669"/>
    <property type="project" value="UniProtKB-UniRule"/>
</dbReference>
<feature type="domain" description="HTH gntR-type" evidence="5">
    <location>
        <begin position="16"/>
        <end position="84"/>
    </location>
</feature>
<dbReference type="NCBIfam" id="TIGR02404">
    <property type="entry name" value="trehalos_R_Bsub"/>
    <property type="match status" value="1"/>
</dbReference>
<organism evidence="6 7">
    <name type="scientific">Dellaglioa algida DSM 15638</name>
    <dbReference type="NCBI Taxonomy" id="1423719"/>
    <lineage>
        <taxon>Bacteria</taxon>
        <taxon>Bacillati</taxon>
        <taxon>Bacillota</taxon>
        <taxon>Bacilli</taxon>
        <taxon>Lactobacillales</taxon>
        <taxon>Lactobacillaceae</taxon>
        <taxon>Dellaglioa</taxon>
    </lineage>
</organism>
<keyword evidence="1" id="KW-0805">Transcription regulation</keyword>
<dbReference type="Gene3D" id="3.40.1410.10">
    <property type="entry name" value="Chorismate lyase-like"/>
    <property type="match status" value="1"/>
</dbReference>
<dbReference type="Proteomes" id="UP000051450">
    <property type="component" value="Unassembled WGS sequence"/>
</dbReference>
<evidence type="ECO:0000313" key="6">
    <source>
        <dbReference type="EMBL" id="KRK45947.1"/>
    </source>
</evidence>
<dbReference type="InterPro" id="IPR036388">
    <property type="entry name" value="WH-like_DNA-bd_sf"/>
</dbReference>
<dbReference type="PATRIC" id="fig|1423719.4.peg.923"/>
<dbReference type="PRINTS" id="PR00035">
    <property type="entry name" value="HTHGNTR"/>
</dbReference>
<evidence type="ECO:0000256" key="2">
    <source>
        <dbReference type="ARBA" id="ARBA00023125"/>
    </source>
</evidence>
<dbReference type="AlphaFoldDB" id="A0A0R1HHZ9"/>
<dbReference type="PROSITE" id="PS50949">
    <property type="entry name" value="HTH_GNTR"/>
    <property type="match status" value="1"/>
</dbReference>
<name>A0A0R1HHZ9_9LACO</name>
<accession>A0A0R1HHZ9</accession>
<dbReference type="InterPro" id="IPR012770">
    <property type="entry name" value="TreR"/>
</dbReference>
<dbReference type="InterPro" id="IPR050679">
    <property type="entry name" value="Bact_HTH_transcr_reg"/>
</dbReference>
<dbReference type="PANTHER" id="PTHR44846:SF12">
    <property type="entry name" value="HTH-TYPE TRANSCRIPTIONAL REGULATOR TRER"/>
    <property type="match status" value="1"/>
</dbReference>
<dbReference type="Pfam" id="PF00392">
    <property type="entry name" value="GntR"/>
    <property type="match status" value="1"/>
</dbReference>
<dbReference type="GO" id="GO:0045892">
    <property type="term" value="P:negative regulation of DNA-templated transcription"/>
    <property type="evidence" value="ECO:0007669"/>
    <property type="project" value="TreeGrafter"/>
</dbReference>
<dbReference type="InterPro" id="IPR036390">
    <property type="entry name" value="WH_DNA-bd_sf"/>
</dbReference>